<evidence type="ECO:0000313" key="1">
    <source>
        <dbReference type="EMBL" id="EDL98171.1"/>
    </source>
</evidence>
<organism evidence="1 2">
    <name type="scientific">Rattus norvegicus</name>
    <name type="common">Rat</name>
    <dbReference type="NCBI Taxonomy" id="10116"/>
    <lineage>
        <taxon>Eukaryota</taxon>
        <taxon>Metazoa</taxon>
        <taxon>Chordata</taxon>
        <taxon>Craniata</taxon>
        <taxon>Vertebrata</taxon>
        <taxon>Euteleostomi</taxon>
        <taxon>Mammalia</taxon>
        <taxon>Eutheria</taxon>
        <taxon>Euarchontoglires</taxon>
        <taxon>Glires</taxon>
        <taxon>Rodentia</taxon>
        <taxon>Myomorpha</taxon>
        <taxon>Muroidea</taxon>
        <taxon>Muridae</taxon>
        <taxon>Murinae</taxon>
        <taxon>Rattus</taxon>
    </lineage>
</organism>
<sequence length="81" mass="9071">MGLWRCYPIGDLAGEECLCPALRLPMLKSHPVWKRFFSWLPAADSRLLPPFRSSRTPSSTSVPCLPGRCHASWNDDSGLNL</sequence>
<dbReference type="AlphaFoldDB" id="A6J721"/>
<reference evidence="2" key="1">
    <citation type="submission" date="2005-09" db="EMBL/GenBank/DDBJ databases">
        <authorList>
            <person name="Mural R.J."/>
            <person name="Li P.W."/>
            <person name="Adams M.D."/>
            <person name="Amanatides P.G."/>
            <person name="Baden-Tillson H."/>
            <person name="Barnstead M."/>
            <person name="Chin S.H."/>
            <person name="Dew I."/>
            <person name="Evans C.A."/>
            <person name="Ferriera S."/>
            <person name="Flanigan M."/>
            <person name="Fosler C."/>
            <person name="Glodek A."/>
            <person name="Gu Z."/>
            <person name="Holt R.A."/>
            <person name="Jennings D."/>
            <person name="Kraft C.L."/>
            <person name="Lu F."/>
            <person name="Nguyen T."/>
            <person name="Nusskern D.R."/>
            <person name="Pfannkoch C.M."/>
            <person name="Sitter C."/>
            <person name="Sutton G.G."/>
            <person name="Venter J.C."/>
            <person name="Wang Z."/>
            <person name="Woodage T."/>
            <person name="Zheng X.H."/>
            <person name="Zhong F."/>
        </authorList>
    </citation>
    <scope>NUCLEOTIDE SEQUENCE [LARGE SCALE GENOMIC DNA]</scope>
    <source>
        <strain>BN</strain>
        <strain evidence="2">Sprague-Dawley</strain>
    </source>
</reference>
<protein>
    <submittedName>
        <fullName evidence="1">RCG43992</fullName>
    </submittedName>
</protein>
<dbReference type="EMBL" id="CH473977">
    <property type="protein sequence ID" value="EDL98171.1"/>
    <property type="molecule type" value="Genomic_DNA"/>
</dbReference>
<gene>
    <name evidence="1" type="ORF">rCG_43992</name>
</gene>
<dbReference type="Proteomes" id="UP000234681">
    <property type="component" value="Chromosome 17"/>
</dbReference>
<evidence type="ECO:0000313" key="2">
    <source>
        <dbReference type="Proteomes" id="UP000234681"/>
    </source>
</evidence>
<proteinExistence type="predicted"/>
<name>A6J721_RAT</name>
<accession>A6J721</accession>